<comment type="subcellular location">
    <subcellularLocation>
        <location evidence="2 13">Cytoplasm</location>
    </subcellularLocation>
</comment>
<dbReference type="HAMAP" id="MF_00047">
    <property type="entry name" value="Dala_Dala_lig"/>
    <property type="match status" value="1"/>
</dbReference>
<name>A0A1I1EJI8_BREAD</name>
<dbReference type="GO" id="GO:0046872">
    <property type="term" value="F:metal ion binding"/>
    <property type="evidence" value="ECO:0007669"/>
    <property type="project" value="UniProtKB-KW"/>
</dbReference>
<evidence type="ECO:0000256" key="6">
    <source>
        <dbReference type="ARBA" id="ARBA00022598"/>
    </source>
</evidence>
<keyword evidence="7 16" id="KW-0547">Nucleotide-binding</keyword>
<comment type="cofactor">
    <cofactor evidence="15">
        <name>Mg(2+)</name>
        <dbReference type="ChEBI" id="CHEBI:18420"/>
    </cofactor>
    <cofactor evidence="15">
        <name>Mn(2+)</name>
        <dbReference type="ChEBI" id="CHEBI:29035"/>
    </cofactor>
    <text evidence="15">Binds 2 magnesium or manganese ions per subunit.</text>
</comment>
<feature type="binding site" evidence="15">
    <location>
        <position position="269"/>
    </location>
    <ligand>
        <name>Mg(2+)</name>
        <dbReference type="ChEBI" id="CHEBI:18420"/>
        <label>2</label>
    </ligand>
</feature>
<keyword evidence="9 13" id="KW-0133">Cell shape</keyword>
<feature type="domain" description="ATP-grasp" evidence="17">
    <location>
        <begin position="102"/>
        <end position="302"/>
    </location>
</feature>
<dbReference type="Proteomes" id="UP000240042">
    <property type="component" value="Unassembled WGS sequence"/>
</dbReference>
<dbReference type="InterPro" id="IPR011095">
    <property type="entry name" value="Dala_Dala_lig_C"/>
</dbReference>
<evidence type="ECO:0000256" key="11">
    <source>
        <dbReference type="ARBA" id="ARBA00023316"/>
    </source>
</evidence>
<dbReference type="Gene3D" id="3.30.1490.20">
    <property type="entry name" value="ATP-grasp fold, A domain"/>
    <property type="match status" value="1"/>
</dbReference>
<keyword evidence="15" id="KW-0464">Manganese</keyword>
<dbReference type="InterPro" id="IPR011127">
    <property type="entry name" value="Dala_Dala_lig_N"/>
</dbReference>
<feature type="active site" evidence="14">
    <location>
        <position position="16"/>
    </location>
</feature>
<dbReference type="PROSITE" id="PS00843">
    <property type="entry name" value="DALA_DALA_LIGASE_1"/>
    <property type="match status" value="1"/>
</dbReference>
<comment type="pathway">
    <text evidence="13">Cell wall biogenesis; peptidoglycan biosynthesis.</text>
</comment>
<dbReference type="GO" id="GO:0071555">
    <property type="term" value="P:cell wall organization"/>
    <property type="evidence" value="ECO:0007669"/>
    <property type="project" value="UniProtKB-KW"/>
</dbReference>
<keyword evidence="8 16" id="KW-0067">ATP-binding</keyword>
<proteinExistence type="inferred from homology"/>
<keyword evidence="6 13" id="KW-0436">Ligase</keyword>
<dbReference type="Gene3D" id="3.40.50.20">
    <property type="match status" value="1"/>
</dbReference>
<evidence type="ECO:0000256" key="15">
    <source>
        <dbReference type="PIRSR" id="PIRSR039102-3"/>
    </source>
</evidence>
<evidence type="ECO:0000256" key="12">
    <source>
        <dbReference type="ARBA" id="ARBA00047614"/>
    </source>
</evidence>
<dbReference type="EC" id="6.3.2.4" evidence="4 13"/>
<comment type="similarity">
    <text evidence="3 13">Belongs to the D-alanine--D-alanine ligase family.</text>
</comment>
<evidence type="ECO:0000256" key="13">
    <source>
        <dbReference type="HAMAP-Rule" id="MF_00047"/>
    </source>
</evidence>
<evidence type="ECO:0000256" key="2">
    <source>
        <dbReference type="ARBA" id="ARBA00004496"/>
    </source>
</evidence>
<dbReference type="InterPro" id="IPR000291">
    <property type="entry name" value="D-Ala_lig_Van_CS"/>
</dbReference>
<dbReference type="PANTHER" id="PTHR23132:SF23">
    <property type="entry name" value="D-ALANINE--D-ALANINE LIGASE B"/>
    <property type="match status" value="1"/>
</dbReference>
<evidence type="ECO:0000256" key="5">
    <source>
        <dbReference type="ARBA" id="ARBA00022490"/>
    </source>
</evidence>
<dbReference type="InterPro" id="IPR005905">
    <property type="entry name" value="D_ala_D_ala"/>
</dbReference>
<evidence type="ECO:0000256" key="4">
    <source>
        <dbReference type="ARBA" id="ARBA00012216"/>
    </source>
</evidence>
<evidence type="ECO:0000259" key="17">
    <source>
        <dbReference type="PROSITE" id="PS50975"/>
    </source>
</evidence>
<dbReference type="Gene3D" id="3.30.470.20">
    <property type="entry name" value="ATP-grasp fold, B domain"/>
    <property type="match status" value="1"/>
</dbReference>
<protein>
    <recommendedName>
        <fullName evidence="4 13">D-alanine--D-alanine ligase</fullName>
        <ecNumber evidence="4 13">6.3.2.4</ecNumber>
    </recommendedName>
    <alternativeName>
        <fullName evidence="13">D-Ala-D-Ala ligase</fullName>
    </alternativeName>
    <alternativeName>
        <fullName evidence="13">D-alanylalanine synthetase</fullName>
    </alternativeName>
</protein>
<evidence type="ECO:0000256" key="9">
    <source>
        <dbReference type="ARBA" id="ARBA00022960"/>
    </source>
</evidence>
<evidence type="ECO:0000256" key="14">
    <source>
        <dbReference type="PIRSR" id="PIRSR039102-1"/>
    </source>
</evidence>
<keyword evidence="11 13" id="KW-0961">Cell wall biogenesis/degradation</keyword>
<keyword evidence="19" id="KW-1185">Reference proteome</keyword>
<dbReference type="InterPro" id="IPR013815">
    <property type="entry name" value="ATP_grasp_subdomain_1"/>
</dbReference>
<gene>
    <name evidence="13" type="primary">ddl</name>
    <name evidence="18" type="ORF">SAMN02745150_01120</name>
</gene>
<keyword evidence="15" id="KW-0479">Metal-binding</keyword>
<comment type="cofactor">
    <cofactor evidence="1">
        <name>Mn(2+)</name>
        <dbReference type="ChEBI" id="CHEBI:29035"/>
    </cofactor>
</comment>
<feature type="active site" evidence="14">
    <location>
        <position position="280"/>
    </location>
</feature>
<accession>A0A1I1EJI8</accession>
<sequence length="313" mass="35407">MNKLKVAVLAGGISAEREISLSSGRNIQQALVEGGHQAYLLDPSQQDFDFLQFKEFDVVYPVLHGIGGEDGVIQGVLEFYGLPYVGSNICASAITMDKSFTEEFFSCIGINCPRGFVADRDIQNNLDRIEQIGYPFVVKPLSEGSSIGVKIFHTPDETYQYLSQHLKEYPFSIIEPYIRGREMTVGIFQKQDEIEILPILELAPKMEFCDFKSKYTKGMIDFIIPAHIDNKVLIQIQHDVKRIFHHLRLRDCVRIDLILTDDDIPCYLEVNTSPGMTPTSDIPAMLEAAKIPLPRFVEILCYNALHRIKISES</sequence>
<comment type="catalytic activity">
    <reaction evidence="12 13">
        <text>2 D-alanine + ATP = D-alanyl-D-alanine + ADP + phosphate + H(+)</text>
        <dbReference type="Rhea" id="RHEA:11224"/>
        <dbReference type="ChEBI" id="CHEBI:15378"/>
        <dbReference type="ChEBI" id="CHEBI:30616"/>
        <dbReference type="ChEBI" id="CHEBI:43474"/>
        <dbReference type="ChEBI" id="CHEBI:57416"/>
        <dbReference type="ChEBI" id="CHEBI:57822"/>
        <dbReference type="ChEBI" id="CHEBI:456216"/>
        <dbReference type="EC" id="6.3.2.4"/>
    </reaction>
</comment>
<evidence type="ECO:0000313" key="18">
    <source>
        <dbReference type="EMBL" id="SFB86782.1"/>
    </source>
</evidence>
<dbReference type="GO" id="GO:0008360">
    <property type="term" value="P:regulation of cell shape"/>
    <property type="evidence" value="ECO:0007669"/>
    <property type="project" value="UniProtKB-KW"/>
</dbReference>
<dbReference type="NCBIfam" id="NF002378">
    <property type="entry name" value="PRK01372.1"/>
    <property type="match status" value="1"/>
</dbReference>
<organism evidence="18 19">
    <name type="scientific">Brevinema andersonii</name>
    <dbReference type="NCBI Taxonomy" id="34097"/>
    <lineage>
        <taxon>Bacteria</taxon>
        <taxon>Pseudomonadati</taxon>
        <taxon>Spirochaetota</taxon>
        <taxon>Spirochaetia</taxon>
        <taxon>Brevinematales</taxon>
        <taxon>Brevinemataceae</taxon>
        <taxon>Brevinema</taxon>
    </lineage>
</organism>
<evidence type="ECO:0000256" key="10">
    <source>
        <dbReference type="ARBA" id="ARBA00022984"/>
    </source>
</evidence>
<dbReference type="Pfam" id="PF07478">
    <property type="entry name" value="Dala_Dala_lig_C"/>
    <property type="match status" value="1"/>
</dbReference>
<evidence type="ECO:0000256" key="1">
    <source>
        <dbReference type="ARBA" id="ARBA00001936"/>
    </source>
</evidence>
<evidence type="ECO:0000256" key="7">
    <source>
        <dbReference type="ARBA" id="ARBA00022741"/>
    </source>
</evidence>
<feature type="binding site" evidence="15">
    <location>
        <position position="269"/>
    </location>
    <ligand>
        <name>Mg(2+)</name>
        <dbReference type="ChEBI" id="CHEBI:18420"/>
        <label>1</label>
    </ligand>
</feature>
<dbReference type="NCBIfam" id="TIGR01205">
    <property type="entry name" value="D_ala_D_alaTIGR"/>
    <property type="match status" value="1"/>
</dbReference>
<dbReference type="UniPathway" id="UPA00219"/>
<dbReference type="SUPFAM" id="SSF56059">
    <property type="entry name" value="Glutathione synthetase ATP-binding domain-like"/>
    <property type="match status" value="1"/>
</dbReference>
<comment type="function">
    <text evidence="13">Cell wall formation.</text>
</comment>
<feature type="active site" evidence="14">
    <location>
        <position position="145"/>
    </location>
</feature>
<dbReference type="PANTHER" id="PTHR23132">
    <property type="entry name" value="D-ALANINE--D-ALANINE LIGASE"/>
    <property type="match status" value="1"/>
</dbReference>
<keyword evidence="15" id="KW-0460">Magnesium</keyword>
<dbReference type="GO" id="GO:0009252">
    <property type="term" value="P:peptidoglycan biosynthetic process"/>
    <property type="evidence" value="ECO:0007669"/>
    <property type="project" value="UniProtKB-UniRule"/>
</dbReference>
<feature type="binding site" evidence="15">
    <location>
        <position position="271"/>
    </location>
    <ligand>
        <name>Mg(2+)</name>
        <dbReference type="ChEBI" id="CHEBI:18420"/>
        <label>2</label>
    </ligand>
</feature>
<dbReference type="Pfam" id="PF01820">
    <property type="entry name" value="Dala_Dala_lig_N"/>
    <property type="match status" value="1"/>
</dbReference>
<dbReference type="PROSITE" id="PS50975">
    <property type="entry name" value="ATP_GRASP"/>
    <property type="match status" value="1"/>
</dbReference>
<dbReference type="PIRSF" id="PIRSF039102">
    <property type="entry name" value="Ddl/VanB"/>
    <property type="match status" value="1"/>
</dbReference>
<dbReference type="GO" id="GO:0005524">
    <property type="term" value="F:ATP binding"/>
    <property type="evidence" value="ECO:0007669"/>
    <property type="project" value="UniProtKB-UniRule"/>
</dbReference>
<dbReference type="GO" id="GO:0008716">
    <property type="term" value="F:D-alanine-D-alanine ligase activity"/>
    <property type="evidence" value="ECO:0007669"/>
    <property type="project" value="UniProtKB-UniRule"/>
</dbReference>
<evidence type="ECO:0000313" key="19">
    <source>
        <dbReference type="Proteomes" id="UP000240042"/>
    </source>
</evidence>
<dbReference type="EMBL" id="FOKY01000013">
    <property type="protein sequence ID" value="SFB86782.1"/>
    <property type="molecule type" value="Genomic_DNA"/>
</dbReference>
<dbReference type="STRING" id="34097.SAMN02745150_01120"/>
<dbReference type="InterPro" id="IPR011761">
    <property type="entry name" value="ATP-grasp"/>
</dbReference>
<reference evidence="19" key="1">
    <citation type="submission" date="2016-10" db="EMBL/GenBank/DDBJ databases">
        <authorList>
            <person name="Varghese N."/>
            <person name="Submissions S."/>
        </authorList>
    </citation>
    <scope>NUCLEOTIDE SEQUENCE [LARGE SCALE GENOMIC DNA]</scope>
    <source>
        <strain evidence="19">ATCC 43811</strain>
    </source>
</reference>
<dbReference type="AlphaFoldDB" id="A0A1I1EJI8"/>
<feature type="binding site" evidence="15">
    <location>
        <position position="256"/>
    </location>
    <ligand>
        <name>Mg(2+)</name>
        <dbReference type="ChEBI" id="CHEBI:18420"/>
        <label>1</label>
    </ligand>
</feature>
<dbReference type="SUPFAM" id="SSF52440">
    <property type="entry name" value="PreATP-grasp domain"/>
    <property type="match status" value="1"/>
</dbReference>
<keyword evidence="5 13" id="KW-0963">Cytoplasm</keyword>
<dbReference type="InterPro" id="IPR016185">
    <property type="entry name" value="PreATP-grasp_dom_sf"/>
</dbReference>
<dbReference type="OrthoDB" id="9813261at2"/>
<dbReference type="RefSeq" id="WP_092319497.1">
    <property type="nucleotide sequence ID" value="NZ_FOKY01000013.1"/>
</dbReference>
<keyword evidence="10 13" id="KW-0573">Peptidoglycan synthesis</keyword>
<dbReference type="GO" id="GO:0005737">
    <property type="term" value="C:cytoplasm"/>
    <property type="evidence" value="ECO:0007669"/>
    <property type="project" value="UniProtKB-SubCell"/>
</dbReference>
<evidence type="ECO:0000256" key="3">
    <source>
        <dbReference type="ARBA" id="ARBA00010871"/>
    </source>
</evidence>
<evidence type="ECO:0000256" key="8">
    <source>
        <dbReference type="ARBA" id="ARBA00022840"/>
    </source>
</evidence>
<evidence type="ECO:0000256" key="16">
    <source>
        <dbReference type="PROSITE-ProRule" id="PRU00409"/>
    </source>
</evidence>